<gene>
    <name evidence="1" type="ORF">CHRY9390_00045</name>
</gene>
<dbReference type="Proteomes" id="UP000662618">
    <property type="component" value="Unassembled WGS sequence"/>
</dbReference>
<proteinExistence type="predicted"/>
<dbReference type="Gene3D" id="3.30.300.20">
    <property type="match status" value="1"/>
</dbReference>
<dbReference type="InterPro" id="IPR015946">
    <property type="entry name" value="KH_dom-like_a/b"/>
</dbReference>
<keyword evidence="2" id="KW-1185">Reference proteome</keyword>
<protein>
    <recommendedName>
        <fullName evidence="3">Peroxiredoxin</fullName>
    </recommendedName>
</protein>
<dbReference type="PANTHER" id="PTHR42830:SF2">
    <property type="entry name" value="OSMC_OHR FAMILY PROTEIN"/>
    <property type="match status" value="1"/>
</dbReference>
<sequence>MKNHHYKSKIDWTGNTGESTKNYRSYERSYTISVDGKAEISGSSDPAFLGNPKFHNPEDLLLASVSSCHLLWYLHFCSVNKILVLEYVDFAEGTMLEEENGSGRFTEIVLKPKIIVAEKNMIEKAIELHQISNEYCFIANSLNFEVKHQPEITFKNDQIKL</sequence>
<reference evidence="1" key="1">
    <citation type="submission" date="2020-12" db="EMBL/GenBank/DDBJ databases">
        <authorList>
            <person name="Rodrigo-Torres L."/>
            <person name="Arahal R. D."/>
            <person name="Lucena T."/>
        </authorList>
    </citation>
    <scope>NUCLEOTIDE SEQUENCE</scope>
    <source>
        <strain evidence="1">CECT 9390</strain>
    </source>
</reference>
<organism evidence="1 2">
    <name type="scientific">Chryseobacterium aquaeductus</name>
    <dbReference type="NCBI Taxonomy" id="2675056"/>
    <lineage>
        <taxon>Bacteria</taxon>
        <taxon>Pseudomonadati</taxon>
        <taxon>Bacteroidota</taxon>
        <taxon>Flavobacteriia</taxon>
        <taxon>Flavobacteriales</taxon>
        <taxon>Weeksellaceae</taxon>
        <taxon>Chryseobacterium group</taxon>
        <taxon>Chryseobacterium</taxon>
    </lineage>
</organism>
<dbReference type="EMBL" id="CAJIMS010000001">
    <property type="protein sequence ID" value="CAD7796702.1"/>
    <property type="molecule type" value="Genomic_DNA"/>
</dbReference>
<evidence type="ECO:0000313" key="1">
    <source>
        <dbReference type="EMBL" id="CAD7796702.1"/>
    </source>
</evidence>
<comment type="caution">
    <text evidence="1">The sequence shown here is derived from an EMBL/GenBank/DDBJ whole genome shotgun (WGS) entry which is preliminary data.</text>
</comment>
<dbReference type="InterPro" id="IPR003718">
    <property type="entry name" value="OsmC/Ohr_fam"/>
</dbReference>
<dbReference type="PANTHER" id="PTHR42830">
    <property type="entry name" value="OSMOTICALLY INDUCIBLE FAMILY PROTEIN"/>
    <property type="match status" value="1"/>
</dbReference>
<dbReference type="Pfam" id="PF02566">
    <property type="entry name" value="OsmC"/>
    <property type="match status" value="1"/>
</dbReference>
<dbReference type="InterPro" id="IPR036102">
    <property type="entry name" value="OsmC/Ohrsf"/>
</dbReference>
<dbReference type="SUPFAM" id="SSF82784">
    <property type="entry name" value="OsmC-like"/>
    <property type="match status" value="1"/>
</dbReference>
<evidence type="ECO:0000313" key="2">
    <source>
        <dbReference type="Proteomes" id="UP000662618"/>
    </source>
</evidence>
<evidence type="ECO:0008006" key="3">
    <source>
        <dbReference type="Google" id="ProtNLM"/>
    </source>
</evidence>
<dbReference type="AlphaFoldDB" id="A0A9N8MDD6"/>
<name>A0A9N8MDD6_9FLAO</name>
<dbReference type="InterPro" id="IPR052707">
    <property type="entry name" value="OsmC_Ohr_Peroxiredoxin"/>
</dbReference>
<accession>A0A9N8MDD6</accession>
<dbReference type="RefSeq" id="WP_162086615.1">
    <property type="nucleotide sequence ID" value="NZ_CAJIMS010000001.1"/>
</dbReference>